<dbReference type="AlphaFoldDB" id="A0A151PBR1"/>
<accession>A0A151PBR1</accession>
<evidence type="ECO:0000313" key="2">
    <source>
        <dbReference type="Proteomes" id="UP000050525"/>
    </source>
</evidence>
<evidence type="ECO:0000313" key="1">
    <source>
        <dbReference type="EMBL" id="KYO46478.1"/>
    </source>
</evidence>
<comment type="caution">
    <text evidence="1">The sequence shown here is derived from an EMBL/GenBank/DDBJ whole genome shotgun (WGS) entry which is preliminary data.</text>
</comment>
<organism evidence="1 2">
    <name type="scientific">Alligator mississippiensis</name>
    <name type="common">American alligator</name>
    <dbReference type="NCBI Taxonomy" id="8496"/>
    <lineage>
        <taxon>Eukaryota</taxon>
        <taxon>Metazoa</taxon>
        <taxon>Chordata</taxon>
        <taxon>Craniata</taxon>
        <taxon>Vertebrata</taxon>
        <taxon>Euteleostomi</taxon>
        <taxon>Archelosauria</taxon>
        <taxon>Archosauria</taxon>
        <taxon>Crocodylia</taxon>
        <taxon>Alligatoridae</taxon>
        <taxon>Alligatorinae</taxon>
        <taxon>Alligator</taxon>
    </lineage>
</organism>
<sequence length="115" mass="12327">MAKLVRAAKAQGLQLGPFALELCDNFVGVSSAYKQHKVCSASAFDVLVPLCRLPEPQGVGPSAFTCTMQGGVGWTWLDGVGTEELRGWGPVSSAWVLCWFQGHVAWCLGAVCYHL</sequence>
<name>A0A151PBR1_ALLMI</name>
<keyword evidence="2" id="KW-1185">Reference proteome</keyword>
<gene>
    <name evidence="1" type="ORF">Y1Q_0018288</name>
</gene>
<dbReference type="STRING" id="8496.A0A151PBR1"/>
<reference evidence="1 2" key="1">
    <citation type="journal article" date="2012" name="Genome Biol.">
        <title>Sequencing three crocodilian genomes to illuminate the evolution of archosaurs and amniotes.</title>
        <authorList>
            <person name="St John J.A."/>
            <person name="Braun E.L."/>
            <person name="Isberg S.R."/>
            <person name="Miles L.G."/>
            <person name="Chong A.Y."/>
            <person name="Gongora J."/>
            <person name="Dalzell P."/>
            <person name="Moran C."/>
            <person name="Bed'hom B."/>
            <person name="Abzhanov A."/>
            <person name="Burgess S.C."/>
            <person name="Cooksey A.M."/>
            <person name="Castoe T.A."/>
            <person name="Crawford N.G."/>
            <person name="Densmore L.D."/>
            <person name="Drew J.C."/>
            <person name="Edwards S.V."/>
            <person name="Faircloth B.C."/>
            <person name="Fujita M.K."/>
            <person name="Greenwold M.J."/>
            <person name="Hoffmann F.G."/>
            <person name="Howard J.M."/>
            <person name="Iguchi T."/>
            <person name="Janes D.E."/>
            <person name="Khan S.Y."/>
            <person name="Kohno S."/>
            <person name="de Koning A.J."/>
            <person name="Lance S.L."/>
            <person name="McCarthy F.M."/>
            <person name="McCormack J.E."/>
            <person name="Merchant M.E."/>
            <person name="Peterson D.G."/>
            <person name="Pollock D.D."/>
            <person name="Pourmand N."/>
            <person name="Raney B.J."/>
            <person name="Roessler K.A."/>
            <person name="Sanford J.R."/>
            <person name="Sawyer R.H."/>
            <person name="Schmidt C.J."/>
            <person name="Triplett E.W."/>
            <person name="Tuberville T.D."/>
            <person name="Venegas-Anaya M."/>
            <person name="Howard J.T."/>
            <person name="Jarvis E.D."/>
            <person name="Guillette L.J.Jr."/>
            <person name="Glenn T.C."/>
            <person name="Green R.E."/>
            <person name="Ray D.A."/>
        </authorList>
    </citation>
    <scope>NUCLEOTIDE SEQUENCE [LARGE SCALE GENOMIC DNA]</scope>
    <source>
        <strain evidence="1">KSC_2009_1</strain>
    </source>
</reference>
<dbReference type="Proteomes" id="UP000050525">
    <property type="component" value="Unassembled WGS sequence"/>
</dbReference>
<dbReference type="EMBL" id="AKHW03000499">
    <property type="protein sequence ID" value="KYO46478.1"/>
    <property type="molecule type" value="Genomic_DNA"/>
</dbReference>
<protein>
    <submittedName>
        <fullName evidence="1">Uncharacterized protein</fullName>
    </submittedName>
</protein>
<proteinExistence type="predicted"/>